<sequence length="75" mass="8433">MSTDENRNKIIKDKQMEEKKAEQKKPEKPQSWFKRALAKYNSFCKEAGIDNGACRSCVPIVKQDPESGGKGKSSV</sequence>
<evidence type="ECO:0000313" key="3">
    <source>
        <dbReference type="Proteomes" id="UP000295763"/>
    </source>
</evidence>
<evidence type="ECO:0000313" key="2">
    <source>
        <dbReference type="EMBL" id="TCP91271.1"/>
    </source>
</evidence>
<dbReference type="Pfam" id="PF17320">
    <property type="entry name" value="DUF5363"/>
    <property type="match status" value="1"/>
</dbReference>
<gene>
    <name evidence="2" type="ORF">EDC44_13211</name>
</gene>
<reference evidence="2 3" key="1">
    <citation type="submission" date="2019-03" db="EMBL/GenBank/DDBJ databases">
        <title>Genomic Encyclopedia of Type Strains, Phase IV (KMG-IV): sequencing the most valuable type-strain genomes for metagenomic binning, comparative biology and taxonomic classification.</title>
        <authorList>
            <person name="Goeker M."/>
        </authorList>
    </citation>
    <scope>NUCLEOTIDE SEQUENCE [LARGE SCALE GENOMIC DNA]</scope>
    <source>
        <strain evidence="2 3">DSM 28404</strain>
    </source>
</reference>
<name>A0A4R2SRN2_9PAST</name>
<evidence type="ECO:0000256" key="1">
    <source>
        <dbReference type="SAM" id="MobiDB-lite"/>
    </source>
</evidence>
<dbReference type="AlphaFoldDB" id="A0A4R2SRN2"/>
<proteinExistence type="predicted"/>
<feature type="compositionally biased region" description="Basic and acidic residues" evidence="1">
    <location>
        <begin position="1"/>
        <end position="28"/>
    </location>
</feature>
<dbReference type="InterPro" id="IPR035292">
    <property type="entry name" value="DUF5363"/>
</dbReference>
<dbReference type="Proteomes" id="UP000295763">
    <property type="component" value="Unassembled WGS sequence"/>
</dbReference>
<feature type="region of interest" description="Disordered" evidence="1">
    <location>
        <begin position="1"/>
        <end position="30"/>
    </location>
</feature>
<comment type="caution">
    <text evidence="2">The sequence shown here is derived from an EMBL/GenBank/DDBJ whole genome shotgun (WGS) entry which is preliminary data.</text>
</comment>
<dbReference type="EMBL" id="SLYB01000032">
    <property type="protein sequence ID" value="TCP91271.1"/>
    <property type="molecule type" value="Genomic_DNA"/>
</dbReference>
<protein>
    <submittedName>
        <fullName evidence="2">Uncharacterized protein</fullName>
    </submittedName>
</protein>
<organism evidence="2 3">
    <name type="scientific">Cricetibacter osteomyelitidis</name>
    <dbReference type="NCBI Taxonomy" id="1521931"/>
    <lineage>
        <taxon>Bacteria</taxon>
        <taxon>Pseudomonadati</taxon>
        <taxon>Pseudomonadota</taxon>
        <taxon>Gammaproteobacteria</taxon>
        <taxon>Pasteurellales</taxon>
        <taxon>Pasteurellaceae</taxon>
        <taxon>Cricetibacter</taxon>
    </lineage>
</organism>
<accession>A0A4R2SRN2</accession>
<keyword evidence="3" id="KW-1185">Reference proteome</keyword>